<accession>A0ABT8W221</accession>
<keyword evidence="3" id="KW-1185">Reference proteome</keyword>
<sequence>MNTKRLLTLASALLLTCSPAIGGEMRFTGTAKTFSGGILYTEDHDISGSCRDGSFRPDAHQVSYRWPGQAQPFARKDLVYGESLIRPTVDFRQPQFNESIAINYTGEFKLEVNWQAPKGETKTFDISFPENLVVDAGFDNFVRRHWEQVLSGESVYFHVLAPTRGEHFAFVLEPAENPDITADHVFQIRPTGFVLRFLVKPIQLGYDANGALTDYYGLTNIRKNKDSNYTAHIRYRMTDWPDCELIR</sequence>
<feature type="chain" id="PRO_5047021108" evidence="1">
    <location>
        <begin position="23"/>
        <end position="247"/>
    </location>
</feature>
<feature type="signal peptide" evidence="1">
    <location>
        <begin position="1"/>
        <end position="22"/>
    </location>
</feature>
<dbReference type="Proteomes" id="UP001168640">
    <property type="component" value="Unassembled WGS sequence"/>
</dbReference>
<protein>
    <submittedName>
        <fullName evidence="2">Uncharacterized protein</fullName>
    </submittedName>
</protein>
<evidence type="ECO:0000313" key="2">
    <source>
        <dbReference type="EMBL" id="MDO3722275.1"/>
    </source>
</evidence>
<dbReference type="EMBL" id="JAUMIS010000002">
    <property type="protein sequence ID" value="MDO3722275.1"/>
    <property type="molecule type" value="Genomic_DNA"/>
</dbReference>
<gene>
    <name evidence="2" type="ORF">QVZ43_11125</name>
</gene>
<proteinExistence type="predicted"/>
<evidence type="ECO:0000313" key="3">
    <source>
        <dbReference type="Proteomes" id="UP001168640"/>
    </source>
</evidence>
<reference evidence="2" key="1">
    <citation type="submission" date="2023-07" db="EMBL/GenBank/DDBJ databases">
        <title>Marinobacter sp. chi1 genome sequencing and assembly.</title>
        <authorList>
            <person name="Park S."/>
        </authorList>
    </citation>
    <scope>NUCLEOTIDE SEQUENCE</scope>
    <source>
        <strain evidence="2">Chi1</strain>
    </source>
</reference>
<keyword evidence="1" id="KW-0732">Signal</keyword>
<organism evidence="2 3">
    <name type="scientific">Marinobacter suaedae</name>
    <dbReference type="NCBI Taxonomy" id="3057675"/>
    <lineage>
        <taxon>Bacteria</taxon>
        <taxon>Pseudomonadati</taxon>
        <taxon>Pseudomonadota</taxon>
        <taxon>Gammaproteobacteria</taxon>
        <taxon>Pseudomonadales</taxon>
        <taxon>Marinobacteraceae</taxon>
        <taxon>Marinobacter</taxon>
    </lineage>
</organism>
<comment type="caution">
    <text evidence="2">The sequence shown here is derived from an EMBL/GenBank/DDBJ whole genome shotgun (WGS) entry which is preliminary data.</text>
</comment>
<name>A0ABT8W221_9GAMM</name>
<dbReference type="RefSeq" id="WP_302909992.1">
    <property type="nucleotide sequence ID" value="NZ_JAUMIS010000002.1"/>
</dbReference>
<evidence type="ECO:0000256" key="1">
    <source>
        <dbReference type="SAM" id="SignalP"/>
    </source>
</evidence>